<dbReference type="InterPro" id="IPR007484">
    <property type="entry name" value="Peptidase_M28"/>
</dbReference>
<dbReference type="InterPro" id="IPR045175">
    <property type="entry name" value="M28_fam"/>
</dbReference>
<dbReference type="Proteomes" id="UP001233172">
    <property type="component" value="Unassembled WGS sequence"/>
</dbReference>
<dbReference type="Pfam" id="PF04389">
    <property type="entry name" value="Peptidase_M28"/>
    <property type="match status" value="1"/>
</dbReference>
<dbReference type="SUPFAM" id="SSF53187">
    <property type="entry name" value="Zn-dependent exopeptidases"/>
    <property type="match status" value="1"/>
</dbReference>
<evidence type="ECO:0000259" key="3">
    <source>
        <dbReference type="Pfam" id="PF02225"/>
    </source>
</evidence>
<dbReference type="InterPro" id="IPR003137">
    <property type="entry name" value="PA_domain"/>
</dbReference>
<comment type="cofactor">
    <cofactor evidence="1">
        <name>Zn(2+)</name>
        <dbReference type="ChEBI" id="CHEBI:29105"/>
    </cofactor>
</comment>
<dbReference type="GO" id="GO:0006508">
    <property type="term" value="P:proteolysis"/>
    <property type="evidence" value="ECO:0007669"/>
    <property type="project" value="InterPro"/>
</dbReference>
<feature type="domain" description="Peptidase M28" evidence="4">
    <location>
        <begin position="175"/>
        <end position="251"/>
    </location>
</feature>
<dbReference type="SUPFAM" id="SSF52025">
    <property type="entry name" value="PA domain"/>
    <property type="match status" value="1"/>
</dbReference>
<comment type="caution">
    <text evidence="5">The sequence shown here is derived from an EMBL/GenBank/DDBJ whole genome shotgun (WGS) entry which is preliminary data.</text>
</comment>
<evidence type="ECO:0000256" key="1">
    <source>
        <dbReference type="ARBA" id="ARBA00001947"/>
    </source>
</evidence>
<name>A0AAD8ETA6_BIOPF</name>
<evidence type="ECO:0000256" key="2">
    <source>
        <dbReference type="ARBA" id="ARBA00005634"/>
    </source>
</evidence>
<sequence>MGGSGMTADAGMVFGGNGWMIKSKNIDALAGVDVKGKVVVLYTEGFPSQRNLTAMPNGMTQADLIGTRGTDWADPVTNAAQKGAVGIILVASPQLQGAWSQLSGFLGRGGMYPEKLREGNSANPTPLPIILASQSVGDTIFAGESGNKTSTSAFEINKKATVGAMTRSETKWTQNVVAIWEGSDPKLKNEMVAIGAHYDHVGMNPNARTEDKIWNGADDDGSGTVAVLSIAEALAKSKIRPKRSVLFVWHAG</sequence>
<reference evidence="5" key="1">
    <citation type="journal article" date="2023" name="PLoS Negl. Trop. Dis.">
        <title>A genome sequence for Biomphalaria pfeifferi, the major vector snail for the human-infecting parasite Schistosoma mansoni.</title>
        <authorList>
            <person name="Bu L."/>
            <person name="Lu L."/>
            <person name="Laidemitt M.R."/>
            <person name="Zhang S.M."/>
            <person name="Mutuku M."/>
            <person name="Mkoji G."/>
            <person name="Steinauer M."/>
            <person name="Loker E.S."/>
        </authorList>
    </citation>
    <scope>NUCLEOTIDE SEQUENCE</scope>
    <source>
        <strain evidence="5">KasaAsao</strain>
    </source>
</reference>
<dbReference type="Pfam" id="PF02225">
    <property type="entry name" value="PA"/>
    <property type="match status" value="1"/>
</dbReference>
<evidence type="ECO:0000259" key="4">
    <source>
        <dbReference type="Pfam" id="PF04389"/>
    </source>
</evidence>
<evidence type="ECO:0000313" key="6">
    <source>
        <dbReference type="Proteomes" id="UP001233172"/>
    </source>
</evidence>
<reference evidence="5" key="2">
    <citation type="submission" date="2023-04" db="EMBL/GenBank/DDBJ databases">
        <authorList>
            <person name="Bu L."/>
            <person name="Lu L."/>
            <person name="Laidemitt M.R."/>
            <person name="Zhang S.M."/>
            <person name="Mutuku M."/>
            <person name="Mkoji G."/>
            <person name="Steinauer M."/>
            <person name="Loker E.S."/>
        </authorList>
    </citation>
    <scope>NUCLEOTIDE SEQUENCE</scope>
    <source>
        <strain evidence="5">KasaAsao</strain>
        <tissue evidence="5">Whole Snail</tissue>
    </source>
</reference>
<dbReference type="Gene3D" id="3.40.630.10">
    <property type="entry name" value="Zn peptidases"/>
    <property type="match status" value="1"/>
</dbReference>
<organism evidence="5 6">
    <name type="scientific">Biomphalaria pfeifferi</name>
    <name type="common">Bloodfluke planorb</name>
    <name type="synonym">Freshwater snail</name>
    <dbReference type="NCBI Taxonomy" id="112525"/>
    <lineage>
        <taxon>Eukaryota</taxon>
        <taxon>Metazoa</taxon>
        <taxon>Spiralia</taxon>
        <taxon>Lophotrochozoa</taxon>
        <taxon>Mollusca</taxon>
        <taxon>Gastropoda</taxon>
        <taxon>Heterobranchia</taxon>
        <taxon>Euthyneura</taxon>
        <taxon>Panpulmonata</taxon>
        <taxon>Hygrophila</taxon>
        <taxon>Lymnaeoidea</taxon>
        <taxon>Planorbidae</taxon>
        <taxon>Biomphalaria</taxon>
    </lineage>
</organism>
<proteinExistence type="inferred from homology"/>
<dbReference type="AlphaFoldDB" id="A0AAD8ETA6"/>
<evidence type="ECO:0000313" key="5">
    <source>
        <dbReference type="EMBL" id="KAK0039155.1"/>
    </source>
</evidence>
<accession>A0AAD8ETA6</accession>
<gene>
    <name evidence="5" type="ORF">Bpfe_031420</name>
</gene>
<keyword evidence="6" id="KW-1185">Reference proteome</keyword>
<comment type="similarity">
    <text evidence="2">Belongs to the peptidase M28 family. M28B subfamily.</text>
</comment>
<dbReference type="PANTHER" id="PTHR12147">
    <property type="entry name" value="METALLOPEPTIDASE M28 FAMILY MEMBER"/>
    <property type="match status" value="1"/>
</dbReference>
<dbReference type="PANTHER" id="PTHR12147:SF26">
    <property type="entry name" value="PEPTIDASE M28 DOMAIN-CONTAINING PROTEIN"/>
    <property type="match status" value="1"/>
</dbReference>
<dbReference type="GO" id="GO:0008235">
    <property type="term" value="F:metalloexopeptidase activity"/>
    <property type="evidence" value="ECO:0007669"/>
    <property type="project" value="InterPro"/>
</dbReference>
<feature type="domain" description="PA" evidence="3">
    <location>
        <begin position="31"/>
        <end position="140"/>
    </location>
</feature>
<dbReference type="EMBL" id="JASAOG010000481">
    <property type="protein sequence ID" value="KAK0039155.1"/>
    <property type="molecule type" value="Genomic_DNA"/>
</dbReference>
<protein>
    <submittedName>
        <fullName evidence="5">M20/M25/M40 family metallo-hydrolase</fullName>
    </submittedName>
</protein>
<dbReference type="InterPro" id="IPR046450">
    <property type="entry name" value="PA_dom_sf"/>
</dbReference>